<gene>
    <name evidence="11" type="primary">fliL</name>
    <name evidence="11" type="ORF">CQU01_06730</name>
</gene>
<keyword evidence="4 10" id="KW-1003">Cell membrane</keyword>
<keyword evidence="8 10" id="KW-1133">Transmembrane helix</keyword>
<proteinExistence type="inferred from homology"/>
<sequence length="140" mass="16124">MNKFLKIMLTSFIGLIFVVGVAVVIVLYILDKEETKEDEMSINEIVEYSYETPEVTTDLDDGTFVKIQFQILTDGKKAKEELEKREFQIKNILIKELSHMDEAHFKEGLSDIEGLLKEKLNEVMIDGKITDVYTISKITQ</sequence>
<dbReference type="GO" id="GO:0009425">
    <property type="term" value="C:bacterial-type flagellum basal body"/>
    <property type="evidence" value="ECO:0007669"/>
    <property type="project" value="InterPro"/>
</dbReference>
<dbReference type="GO" id="GO:0071973">
    <property type="term" value="P:bacterial-type flagellum-dependent cell motility"/>
    <property type="evidence" value="ECO:0007669"/>
    <property type="project" value="InterPro"/>
</dbReference>
<keyword evidence="5 10" id="KW-0145">Chemotaxis</keyword>
<evidence type="ECO:0000256" key="3">
    <source>
        <dbReference type="ARBA" id="ARBA00008281"/>
    </source>
</evidence>
<keyword evidence="12" id="KW-1185">Reference proteome</keyword>
<keyword evidence="11" id="KW-0966">Cell projection</keyword>
<organism evidence="11 12">
    <name type="scientific">Cerasibacillus quisquiliarum</name>
    <dbReference type="NCBI Taxonomy" id="227865"/>
    <lineage>
        <taxon>Bacteria</taxon>
        <taxon>Bacillati</taxon>
        <taxon>Bacillota</taxon>
        <taxon>Bacilli</taxon>
        <taxon>Bacillales</taxon>
        <taxon>Bacillaceae</taxon>
        <taxon>Cerasibacillus</taxon>
    </lineage>
</organism>
<dbReference type="InterPro" id="IPR005503">
    <property type="entry name" value="FliL"/>
</dbReference>
<evidence type="ECO:0000256" key="5">
    <source>
        <dbReference type="ARBA" id="ARBA00022500"/>
    </source>
</evidence>
<comment type="similarity">
    <text evidence="3 10">Belongs to the FliL family.</text>
</comment>
<dbReference type="GO" id="GO:0005886">
    <property type="term" value="C:plasma membrane"/>
    <property type="evidence" value="ECO:0007669"/>
    <property type="project" value="UniProtKB-SubCell"/>
</dbReference>
<dbReference type="AlphaFoldDB" id="A0A511UV05"/>
<comment type="caution">
    <text evidence="11">The sequence shown here is derived from an EMBL/GenBank/DDBJ whole genome shotgun (WGS) entry which is preliminary data.</text>
</comment>
<dbReference type="GO" id="GO:0006935">
    <property type="term" value="P:chemotaxis"/>
    <property type="evidence" value="ECO:0007669"/>
    <property type="project" value="UniProtKB-KW"/>
</dbReference>
<accession>A0A511UV05</accession>
<evidence type="ECO:0000256" key="4">
    <source>
        <dbReference type="ARBA" id="ARBA00022475"/>
    </source>
</evidence>
<name>A0A511UV05_9BACI</name>
<evidence type="ECO:0000256" key="6">
    <source>
        <dbReference type="ARBA" id="ARBA00022692"/>
    </source>
</evidence>
<evidence type="ECO:0000313" key="11">
    <source>
        <dbReference type="EMBL" id="GEN30435.1"/>
    </source>
</evidence>
<comment type="function">
    <text evidence="1 10">Controls the rotational direction of flagella during chemotaxis.</text>
</comment>
<reference evidence="11 12" key="1">
    <citation type="submission" date="2019-07" db="EMBL/GenBank/DDBJ databases">
        <title>Whole genome shotgun sequence of Cerasibacillus quisquiliarum NBRC 102429.</title>
        <authorList>
            <person name="Hosoyama A."/>
            <person name="Uohara A."/>
            <person name="Ohji S."/>
            <person name="Ichikawa N."/>
        </authorList>
    </citation>
    <scope>NUCLEOTIDE SEQUENCE [LARGE SCALE GENOMIC DNA]</scope>
    <source>
        <strain evidence="11 12">NBRC 102429</strain>
    </source>
</reference>
<comment type="subcellular location">
    <subcellularLocation>
        <location evidence="2">Cell membrane</location>
        <topology evidence="2">Single-pass membrane protein</topology>
    </subcellularLocation>
</comment>
<dbReference type="Proteomes" id="UP000321491">
    <property type="component" value="Unassembled WGS sequence"/>
</dbReference>
<dbReference type="Pfam" id="PF03748">
    <property type="entry name" value="FliL"/>
    <property type="match status" value="1"/>
</dbReference>
<keyword evidence="11" id="KW-0282">Flagellum</keyword>
<evidence type="ECO:0000256" key="7">
    <source>
        <dbReference type="ARBA" id="ARBA00022779"/>
    </source>
</evidence>
<evidence type="ECO:0000256" key="1">
    <source>
        <dbReference type="ARBA" id="ARBA00002254"/>
    </source>
</evidence>
<evidence type="ECO:0000313" key="12">
    <source>
        <dbReference type="Proteomes" id="UP000321491"/>
    </source>
</evidence>
<dbReference type="OrthoDB" id="2381796at2"/>
<keyword evidence="7 10" id="KW-0283">Flagellar rotation</keyword>
<feature type="transmembrane region" description="Helical" evidence="10">
    <location>
        <begin position="7"/>
        <end position="30"/>
    </location>
</feature>
<evidence type="ECO:0000256" key="10">
    <source>
        <dbReference type="RuleBase" id="RU364125"/>
    </source>
</evidence>
<evidence type="ECO:0000256" key="9">
    <source>
        <dbReference type="ARBA" id="ARBA00023136"/>
    </source>
</evidence>
<dbReference type="EMBL" id="BJXW01000008">
    <property type="protein sequence ID" value="GEN30435.1"/>
    <property type="molecule type" value="Genomic_DNA"/>
</dbReference>
<dbReference type="RefSeq" id="WP_146935694.1">
    <property type="nucleotide sequence ID" value="NZ_BJXW01000008.1"/>
</dbReference>
<keyword evidence="6 10" id="KW-0812">Transmembrane</keyword>
<protein>
    <recommendedName>
        <fullName evidence="10">Flagellar protein FliL</fullName>
    </recommendedName>
</protein>
<evidence type="ECO:0000256" key="8">
    <source>
        <dbReference type="ARBA" id="ARBA00022989"/>
    </source>
</evidence>
<keyword evidence="9 10" id="KW-0472">Membrane</keyword>
<evidence type="ECO:0000256" key="2">
    <source>
        <dbReference type="ARBA" id="ARBA00004162"/>
    </source>
</evidence>
<keyword evidence="11" id="KW-0969">Cilium</keyword>
<dbReference type="NCBIfam" id="NF005826">
    <property type="entry name" value="PRK07718.1"/>
    <property type="match status" value="1"/>
</dbReference>